<feature type="compositionally biased region" description="Acidic residues" evidence="1">
    <location>
        <begin position="168"/>
        <end position="189"/>
    </location>
</feature>
<dbReference type="AlphaFoldDB" id="A0A1W0W8A5"/>
<comment type="caution">
    <text evidence="2">The sequence shown here is derived from an EMBL/GenBank/DDBJ whole genome shotgun (WGS) entry which is preliminary data.</text>
</comment>
<feature type="compositionally biased region" description="Acidic residues" evidence="1">
    <location>
        <begin position="108"/>
        <end position="118"/>
    </location>
</feature>
<protein>
    <recommendedName>
        <fullName evidence="4">DNA-directed RNA polymerase III subunit</fullName>
    </recommendedName>
</protein>
<gene>
    <name evidence="2" type="ORF">BV898_14233</name>
</gene>
<name>A0A1W0W8A5_HYPEX</name>
<dbReference type="OrthoDB" id="10643204at2759"/>
<evidence type="ECO:0000256" key="1">
    <source>
        <dbReference type="SAM" id="MobiDB-lite"/>
    </source>
</evidence>
<feature type="region of interest" description="Disordered" evidence="1">
    <location>
        <begin position="1"/>
        <end position="25"/>
    </location>
</feature>
<organism evidence="2 3">
    <name type="scientific">Hypsibius exemplaris</name>
    <name type="common">Freshwater tardigrade</name>
    <dbReference type="NCBI Taxonomy" id="2072580"/>
    <lineage>
        <taxon>Eukaryota</taxon>
        <taxon>Metazoa</taxon>
        <taxon>Ecdysozoa</taxon>
        <taxon>Tardigrada</taxon>
        <taxon>Eutardigrada</taxon>
        <taxon>Parachela</taxon>
        <taxon>Hypsibioidea</taxon>
        <taxon>Hypsibiidae</taxon>
        <taxon>Hypsibius</taxon>
    </lineage>
</organism>
<evidence type="ECO:0000313" key="2">
    <source>
        <dbReference type="EMBL" id="OQV11437.1"/>
    </source>
</evidence>
<feature type="region of interest" description="Disordered" evidence="1">
    <location>
        <begin position="101"/>
        <end position="189"/>
    </location>
</feature>
<dbReference type="Proteomes" id="UP000192578">
    <property type="component" value="Unassembled WGS sequence"/>
</dbReference>
<accession>A0A1W0W8A5</accession>
<dbReference type="EMBL" id="MTYJ01000171">
    <property type="protein sequence ID" value="OQV11437.1"/>
    <property type="molecule type" value="Genomic_DNA"/>
</dbReference>
<keyword evidence="3" id="KW-1185">Reference proteome</keyword>
<evidence type="ECO:0000313" key="3">
    <source>
        <dbReference type="Proteomes" id="UP000192578"/>
    </source>
</evidence>
<reference evidence="3" key="1">
    <citation type="submission" date="2017-01" db="EMBL/GenBank/DDBJ databases">
        <title>Comparative genomics of anhydrobiosis in the tardigrade Hypsibius dujardini.</title>
        <authorList>
            <person name="Yoshida Y."/>
            <person name="Koutsovoulos G."/>
            <person name="Laetsch D."/>
            <person name="Stevens L."/>
            <person name="Kumar S."/>
            <person name="Horikawa D."/>
            <person name="Ishino K."/>
            <person name="Komine S."/>
            <person name="Tomita M."/>
            <person name="Blaxter M."/>
            <person name="Arakawa K."/>
        </authorList>
    </citation>
    <scope>NUCLEOTIDE SEQUENCE [LARGE SCALE GENOMIC DNA]</scope>
    <source>
        <strain evidence="3">Z151</strain>
    </source>
</reference>
<evidence type="ECO:0008006" key="4">
    <source>
        <dbReference type="Google" id="ProtNLM"/>
    </source>
</evidence>
<proteinExistence type="predicted"/>
<sequence length="189" mass="19923">MVRPDRSAAAGATAGAGNPGTEVLPGPLPLYPPLNIPEPHIGDKKRAVMNSMLKYRHLIAATRAGYSGDNFKPNGLFQFPDFGPPKLKAKSKAKSVKVISLDKLADDGEKDADTEDEDKPGVAGGKKDDEDEDADADDAKASGDDDEDEDAAAKSDSDIDDYTAAAGFDDDEMNFEDAGGDADNDAQTY</sequence>